<dbReference type="InterPro" id="IPR029061">
    <property type="entry name" value="THDP-binding"/>
</dbReference>
<comment type="similarity">
    <text evidence="2">Belongs to the transketolase family.</text>
</comment>
<dbReference type="Pfam" id="PF00456">
    <property type="entry name" value="Transketolase_N"/>
    <property type="match status" value="1"/>
</dbReference>
<dbReference type="PANTHER" id="PTHR47514">
    <property type="entry name" value="TRANSKETOLASE N-TERMINAL SECTION-RELATED"/>
    <property type="match status" value="1"/>
</dbReference>
<evidence type="ECO:0000313" key="5">
    <source>
        <dbReference type="EMBL" id="RJP20765.1"/>
    </source>
</evidence>
<dbReference type="Proteomes" id="UP000265882">
    <property type="component" value="Unassembled WGS sequence"/>
</dbReference>
<keyword evidence="3" id="KW-0786">Thiamine pyrophosphate</keyword>
<comment type="cofactor">
    <cofactor evidence="1">
        <name>thiamine diphosphate</name>
        <dbReference type="ChEBI" id="CHEBI:58937"/>
    </cofactor>
</comment>
<reference evidence="5 6" key="1">
    <citation type="journal article" date="2017" name="ISME J.">
        <title>Energy and carbon metabolisms in a deep terrestrial subsurface fluid microbial community.</title>
        <authorList>
            <person name="Momper L."/>
            <person name="Jungbluth S.P."/>
            <person name="Lee M.D."/>
            <person name="Amend J.P."/>
        </authorList>
    </citation>
    <scope>NUCLEOTIDE SEQUENCE [LARGE SCALE GENOMIC DNA]</scope>
    <source>
        <strain evidence="5">SURF_5</strain>
    </source>
</reference>
<sequence>MALTAEERQKLYAQAKQLRQDIVDMTSWAGGAHIGGGLSVIDILTILYFKYLNINPKDPCWEDRDRLVLSKGHAAVAYAPVLARRGFFDTEELKTFNKFKSPFGMHPDSCKVCGCDASTGSLGHGLSMAVGMALGARVLGKNVKVYCVLGDGECNEGTVWEALMAAAQFKLTNLITVIDRNGLMIDGPTEKVMGVEPLADKLKAFGMDVVTVDGHNMDSLAEGIEKALAAQDKPVAVLASTVKGKGVDFMENQVPWHYGSVDAALKEKAHASIEKMYEALLRGVGV</sequence>
<evidence type="ECO:0000256" key="1">
    <source>
        <dbReference type="ARBA" id="ARBA00001964"/>
    </source>
</evidence>
<dbReference type="AlphaFoldDB" id="A0A3A4NQK7"/>
<dbReference type="InterPro" id="IPR005474">
    <property type="entry name" value="Transketolase_N"/>
</dbReference>
<accession>A0A3A4NQK7</accession>
<dbReference type="CDD" id="cd02012">
    <property type="entry name" value="TPP_TK"/>
    <property type="match status" value="1"/>
</dbReference>
<name>A0A3A4NQK7_ABYX5</name>
<protein>
    <submittedName>
        <fullName evidence="5">Transketolase</fullName>
    </submittedName>
</protein>
<organism evidence="5 6">
    <name type="scientific">Abyssobacteria bacterium (strain SURF_5)</name>
    <dbReference type="NCBI Taxonomy" id="2093360"/>
    <lineage>
        <taxon>Bacteria</taxon>
        <taxon>Pseudomonadati</taxon>
        <taxon>Candidatus Hydrogenedentota</taxon>
        <taxon>Candidatus Abyssobacteria</taxon>
    </lineage>
</organism>
<evidence type="ECO:0000256" key="2">
    <source>
        <dbReference type="ARBA" id="ARBA00007131"/>
    </source>
</evidence>
<dbReference type="PANTHER" id="PTHR47514:SF1">
    <property type="entry name" value="TRANSKETOLASE N-TERMINAL SECTION-RELATED"/>
    <property type="match status" value="1"/>
</dbReference>
<proteinExistence type="inferred from homology"/>
<evidence type="ECO:0000313" key="6">
    <source>
        <dbReference type="Proteomes" id="UP000265882"/>
    </source>
</evidence>
<comment type="caution">
    <text evidence="5">The sequence shown here is derived from an EMBL/GenBank/DDBJ whole genome shotgun (WGS) entry which is preliminary data.</text>
</comment>
<gene>
    <name evidence="5" type="ORF">C4520_10885</name>
</gene>
<evidence type="ECO:0000259" key="4">
    <source>
        <dbReference type="Pfam" id="PF00456"/>
    </source>
</evidence>
<dbReference type="EMBL" id="QZKU01000074">
    <property type="protein sequence ID" value="RJP20765.1"/>
    <property type="molecule type" value="Genomic_DNA"/>
</dbReference>
<feature type="domain" description="Transketolase N-terminal" evidence="4">
    <location>
        <begin position="15"/>
        <end position="258"/>
    </location>
</feature>
<dbReference type="Gene3D" id="3.40.50.970">
    <property type="match status" value="1"/>
</dbReference>
<evidence type="ECO:0000256" key="3">
    <source>
        <dbReference type="ARBA" id="ARBA00023052"/>
    </source>
</evidence>
<dbReference type="SUPFAM" id="SSF52518">
    <property type="entry name" value="Thiamin diphosphate-binding fold (THDP-binding)"/>
    <property type="match status" value="1"/>
</dbReference>